<name>A0A1Q9BZX6_SYMMI</name>
<reference evidence="1 2" key="1">
    <citation type="submission" date="2016-02" db="EMBL/GenBank/DDBJ databases">
        <title>Genome analysis of coral dinoflagellate symbionts highlights evolutionary adaptations to a symbiotic lifestyle.</title>
        <authorList>
            <person name="Aranda M."/>
            <person name="Li Y."/>
            <person name="Liew Y.J."/>
            <person name="Baumgarten S."/>
            <person name="Simakov O."/>
            <person name="Wilson M."/>
            <person name="Piel J."/>
            <person name="Ashoor H."/>
            <person name="Bougouffa S."/>
            <person name="Bajic V.B."/>
            <person name="Ryu T."/>
            <person name="Ravasi T."/>
            <person name="Bayer T."/>
            <person name="Micklem G."/>
            <person name="Kim H."/>
            <person name="Bhak J."/>
            <person name="Lajeunesse T.C."/>
            <person name="Voolstra C.R."/>
        </authorList>
    </citation>
    <scope>NUCLEOTIDE SEQUENCE [LARGE SCALE GENOMIC DNA]</scope>
    <source>
        <strain evidence="1 2">CCMP2467</strain>
    </source>
</reference>
<accession>A0A1Q9BZX6</accession>
<sequence>MLSSFACFRTDKLYGATCPGSGQANGRTTYPYRIVVLGDQRETIVASAAADTVIYVIHHQEMHYEGACLESRDTVPCSAGVKAGADREGQEAL</sequence>
<dbReference type="Proteomes" id="UP000186817">
    <property type="component" value="Unassembled WGS sequence"/>
</dbReference>
<organism evidence="1 2">
    <name type="scientific">Symbiodinium microadriaticum</name>
    <name type="common">Dinoflagellate</name>
    <name type="synonym">Zooxanthella microadriatica</name>
    <dbReference type="NCBI Taxonomy" id="2951"/>
    <lineage>
        <taxon>Eukaryota</taxon>
        <taxon>Sar</taxon>
        <taxon>Alveolata</taxon>
        <taxon>Dinophyceae</taxon>
        <taxon>Suessiales</taxon>
        <taxon>Symbiodiniaceae</taxon>
        <taxon>Symbiodinium</taxon>
    </lineage>
</organism>
<dbReference type="AlphaFoldDB" id="A0A1Q9BZX6"/>
<gene>
    <name evidence="1" type="ORF">AK812_SmicGene43865</name>
</gene>
<evidence type="ECO:0000313" key="2">
    <source>
        <dbReference type="Proteomes" id="UP000186817"/>
    </source>
</evidence>
<comment type="caution">
    <text evidence="1">The sequence shown here is derived from an EMBL/GenBank/DDBJ whole genome shotgun (WGS) entry which is preliminary data.</text>
</comment>
<evidence type="ECO:0000313" key="1">
    <source>
        <dbReference type="EMBL" id="OLP76229.1"/>
    </source>
</evidence>
<protein>
    <submittedName>
        <fullName evidence="1">Uncharacterized protein</fullName>
    </submittedName>
</protein>
<keyword evidence="2" id="KW-1185">Reference proteome</keyword>
<proteinExistence type="predicted"/>
<dbReference type="EMBL" id="LSRX01002093">
    <property type="protein sequence ID" value="OLP76229.1"/>
    <property type="molecule type" value="Genomic_DNA"/>
</dbReference>